<feature type="region of interest" description="Disordered" evidence="1">
    <location>
        <begin position="32"/>
        <end position="67"/>
    </location>
</feature>
<feature type="compositionally biased region" description="Acidic residues" evidence="1">
    <location>
        <begin position="90"/>
        <end position="101"/>
    </location>
</feature>
<name>A0A9Q0KF69_9MAGN</name>
<sequence length="165" mass="18213">MKSFLVFPSYSRHRNGALRRLSNGRSLLVNQQRQIMSSFSPSKTSTSPSSASSDFSEQSPKANPVKPILGFSDCGGCQFLRLVFDVEENTEEQSIGDDPTDEDHGKKKRGRRWLKMDFDDNEDVKSSRLSHGKNSGLPAKLGSDKKIKFCGGAQTNGSRGSLDDH</sequence>
<evidence type="ECO:0000313" key="3">
    <source>
        <dbReference type="Proteomes" id="UP001141806"/>
    </source>
</evidence>
<dbReference type="AlphaFoldDB" id="A0A9Q0KF69"/>
<gene>
    <name evidence="2" type="ORF">NE237_016159</name>
</gene>
<dbReference type="EMBL" id="JAMYWD010000006">
    <property type="protein sequence ID" value="KAJ4969458.1"/>
    <property type="molecule type" value="Genomic_DNA"/>
</dbReference>
<protein>
    <submittedName>
        <fullName evidence="2">Uncharacterized protein</fullName>
    </submittedName>
</protein>
<keyword evidence="3" id="KW-1185">Reference proteome</keyword>
<dbReference type="Proteomes" id="UP001141806">
    <property type="component" value="Unassembled WGS sequence"/>
</dbReference>
<reference evidence="2" key="1">
    <citation type="journal article" date="2023" name="Plant J.">
        <title>The genome of the king protea, Protea cynaroides.</title>
        <authorList>
            <person name="Chang J."/>
            <person name="Duong T.A."/>
            <person name="Schoeman C."/>
            <person name="Ma X."/>
            <person name="Roodt D."/>
            <person name="Barker N."/>
            <person name="Li Z."/>
            <person name="Van de Peer Y."/>
            <person name="Mizrachi E."/>
        </authorList>
    </citation>
    <scope>NUCLEOTIDE SEQUENCE</scope>
    <source>
        <tissue evidence="2">Young leaves</tissue>
    </source>
</reference>
<feature type="compositionally biased region" description="Low complexity" evidence="1">
    <location>
        <begin position="37"/>
        <end position="59"/>
    </location>
</feature>
<evidence type="ECO:0000313" key="2">
    <source>
        <dbReference type="EMBL" id="KAJ4969458.1"/>
    </source>
</evidence>
<feature type="compositionally biased region" description="Basic and acidic residues" evidence="1">
    <location>
        <begin position="114"/>
        <end position="126"/>
    </location>
</feature>
<proteinExistence type="predicted"/>
<accession>A0A9Q0KF69</accession>
<feature type="region of interest" description="Disordered" evidence="1">
    <location>
        <begin position="90"/>
        <end position="165"/>
    </location>
</feature>
<organism evidence="2 3">
    <name type="scientific">Protea cynaroides</name>
    <dbReference type="NCBI Taxonomy" id="273540"/>
    <lineage>
        <taxon>Eukaryota</taxon>
        <taxon>Viridiplantae</taxon>
        <taxon>Streptophyta</taxon>
        <taxon>Embryophyta</taxon>
        <taxon>Tracheophyta</taxon>
        <taxon>Spermatophyta</taxon>
        <taxon>Magnoliopsida</taxon>
        <taxon>Proteales</taxon>
        <taxon>Proteaceae</taxon>
        <taxon>Protea</taxon>
    </lineage>
</organism>
<evidence type="ECO:0000256" key="1">
    <source>
        <dbReference type="SAM" id="MobiDB-lite"/>
    </source>
</evidence>
<comment type="caution">
    <text evidence="2">The sequence shown here is derived from an EMBL/GenBank/DDBJ whole genome shotgun (WGS) entry which is preliminary data.</text>
</comment>